<feature type="domain" description="Condensin complex subunit 1 N-terminal" evidence="13">
    <location>
        <begin position="73"/>
        <end position="240"/>
    </location>
</feature>
<dbReference type="GO" id="GO:0000779">
    <property type="term" value="C:condensed chromosome, centromeric region"/>
    <property type="evidence" value="ECO:0007669"/>
    <property type="project" value="TreeGrafter"/>
</dbReference>
<sequence>MFNLHEQLIKLQEGEVEIHNDFTFEGIDAIVAKRAINSLTDKLVVSGEAINDDIAFDTLRAFARDLHAVDPKLIARGLDMLVAGFESVVRQASNALSTQGSDPTQYAETLDRYAYLFQWIIERGESSASQIRTSAAQTKGRRRKGVGSVPGSTKAASIAEIVPGWKSKVMDLYLLLQQLFQLPLGRIWNSVPERDSFIGVFMRLGHKVLENPAYGRDSEFQMALFNVMCKWVQTYNGLYGAHYEHLSESMAQLVQLAYEKYDGAQLADEVLRDVAGKEFSSVHDKSGPKNTARFIIKFSQLAPKALLRQMGLLIRHLDSEAHIMRSAMVDAIGHLIMYLATQEEQTDIIKNQVGEYFDIVEQRFQDNHYLVRAKVMQVCQFICSGPAKFPKRRPRLINLVVGRLEDKASNVRKHAIRALTILLESHPFALDGAELASEPLEDSLEKITGELARMAKGVAAEKPTVSKDPEDSDAEMADGDETVNEDDAAQNPGKQADKSSVPDISNAGLTPEMAAKAMHLQFQQRYYRDALYFVRQLQEAIPLLVQLLGATNKSEVMEAMDFFVTAVRFRVDGAQGGIRRMAHLIWVPSTSNSTGASASHAGSTGSPEEARGVRAKLLESYKQLYLQPNERLSASENTSRITRNLISLTFGATLAELISLEELVRTLVDEQFIGNDVIAKLRSVYGYTRQRLPPAQRRGAIIVLGMMAQARRSVVTDDIDLYMRIGLGRYGHEDLTIAKYTCMALQCLGARRSKRPGPAAAIDEAENKAEPRRDPEWFPAAEQALNTIYALGEKPDAFADLLASSSMSQTPADEHAMDIDDDETETLSQQPASTLVDPWDLTRLLFIVGHIAIKEIVLLETIEAELKRRKAKAEPSRKRRATDSRPHDDTMDGDDDDELNQIAGSTEDEIGDIIAAIRERELLSGSKSLLALFGPLLVHICKNLGKFNDRLLTVHATAALAKFMCISSGFCEEHLPLLLTLLQRARSPVIRANIAIALGDITVCFNNLIGENVQYLYGPLHDSNTKVKKTTLMVLTHLILNGMVKVKGQLGEMAKCLEDKDTHVADLAKLFFAELSTKDNAVYNNLPDIISSLSVGAAAVNEDSFGRIMKFLFDFIKEKDRQTDNVVDKLCQRFRNTTDTRQCRDIAYCLALLPYKSERSVRRLLDGLPGYQESLSEDAVYRYFNDIVAKAKSQAAQKPEAKALVEEYESKLREARARTIGEDEEAVASQAAEEADTGTAQYSDDEIDEDEDL</sequence>
<proteinExistence type="inferred from homology"/>
<comment type="subcellular location">
    <subcellularLocation>
        <location evidence="2">Chromosome</location>
    </subcellularLocation>
    <subcellularLocation>
        <location evidence="1">Nucleus</location>
    </subcellularLocation>
</comment>
<comment type="caution">
    <text evidence="14">The sequence shown here is derived from an EMBL/GenBank/DDBJ whole genome shotgun (WGS) entry which is preliminary data.</text>
</comment>
<evidence type="ECO:0000256" key="2">
    <source>
        <dbReference type="ARBA" id="ARBA00004286"/>
    </source>
</evidence>
<dbReference type="Proteomes" id="UP000193922">
    <property type="component" value="Unassembled WGS sequence"/>
</dbReference>
<name>A0A1Y1WGL3_9FUNG</name>
<dbReference type="STRING" id="61395.A0A1Y1WGL3"/>
<feature type="region of interest" description="Disordered" evidence="11">
    <location>
        <begin position="869"/>
        <end position="901"/>
    </location>
</feature>
<evidence type="ECO:0000256" key="10">
    <source>
        <dbReference type="PIRNR" id="PIRNR017127"/>
    </source>
</evidence>
<evidence type="ECO:0000256" key="6">
    <source>
        <dbReference type="ARBA" id="ARBA00022776"/>
    </source>
</evidence>
<feature type="domain" description="Condensin complex subunit 1 C-terminal" evidence="12">
    <location>
        <begin position="989"/>
        <end position="1150"/>
    </location>
</feature>
<keyword evidence="7 10" id="KW-0226">DNA condensation</keyword>
<evidence type="ECO:0000256" key="4">
    <source>
        <dbReference type="ARBA" id="ARBA00022454"/>
    </source>
</evidence>
<evidence type="ECO:0000259" key="12">
    <source>
        <dbReference type="Pfam" id="PF12717"/>
    </source>
</evidence>
<feature type="compositionally biased region" description="Basic and acidic residues" evidence="11">
    <location>
        <begin position="765"/>
        <end position="774"/>
    </location>
</feature>
<evidence type="ECO:0000313" key="15">
    <source>
        <dbReference type="Proteomes" id="UP000193922"/>
    </source>
</evidence>
<evidence type="ECO:0000256" key="8">
    <source>
        <dbReference type="ARBA" id="ARBA00023242"/>
    </source>
</evidence>
<keyword evidence="9 10" id="KW-0131">Cell cycle</keyword>
<gene>
    <name evidence="14" type="ORF">DL89DRAFT_291475</name>
</gene>
<feature type="region of interest" description="Disordered" evidence="11">
    <location>
        <begin position="754"/>
        <end position="774"/>
    </location>
</feature>
<evidence type="ECO:0000313" key="14">
    <source>
        <dbReference type="EMBL" id="ORX72274.1"/>
    </source>
</evidence>
<reference evidence="14 15" key="1">
    <citation type="submission" date="2016-07" db="EMBL/GenBank/DDBJ databases">
        <title>Pervasive Adenine N6-methylation of Active Genes in Fungi.</title>
        <authorList>
            <consortium name="DOE Joint Genome Institute"/>
            <person name="Mondo S.J."/>
            <person name="Dannebaum R.O."/>
            <person name="Kuo R.C."/>
            <person name="Labutti K."/>
            <person name="Haridas S."/>
            <person name="Kuo A."/>
            <person name="Salamov A."/>
            <person name="Ahrendt S.R."/>
            <person name="Lipzen A."/>
            <person name="Sullivan W."/>
            <person name="Andreopoulos W.B."/>
            <person name="Clum A."/>
            <person name="Lindquist E."/>
            <person name="Daum C."/>
            <person name="Ramamoorthy G.K."/>
            <person name="Gryganskyi A."/>
            <person name="Culley D."/>
            <person name="Magnuson J.K."/>
            <person name="James T.Y."/>
            <person name="O'Malley M.A."/>
            <person name="Stajich J.E."/>
            <person name="Spatafora J.W."/>
            <person name="Visel A."/>
            <person name="Grigoriev I.V."/>
        </authorList>
    </citation>
    <scope>NUCLEOTIDE SEQUENCE [LARGE SCALE GENOMIC DNA]</scope>
    <source>
        <strain evidence="14 15">ATCC 12442</strain>
    </source>
</reference>
<evidence type="ECO:0000256" key="1">
    <source>
        <dbReference type="ARBA" id="ARBA00004123"/>
    </source>
</evidence>
<dbReference type="AlphaFoldDB" id="A0A1Y1WGL3"/>
<evidence type="ECO:0000256" key="7">
    <source>
        <dbReference type="ARBA" id="ARBA00023067"/>
    </source>
</evidence>
<comment type="function">
    <text evidence="10">Regulatory subunit of the condensin complex, a complex required for conversion of interphase chromatin into mitotic-like condense chromosomes. The condensin complex probably introduces positive supercoils into relaxed DNA in the presence of type I topoisomerases and converts nicked DNA into positive knotted forms in the presence of type II topoisomerases.</text>
</comment>
<dbReference type="PIRSF" id="PIRSF017127">
    <property type="entry name" value="Condensin_D2"/>
    <property type="match status" value="1"/>
</dbReference>
<evidence type="ECO:0000256" key="11">
    <source>
        <dbReference type="SAM" id="MobiDB-lite"/>
    </source>
</evidence>
<dbReference type="InterPro" id="IPR032682">
    <property type="entry name" value="Cnd1_C"/>
</dbReference>
<dbReference type="GO" id="GO:0000796">
    <property type="term" value="C:condensin complex"/>
    <property type="evidence" value="ECO:0007669"/>
    <property type="project" value="TreeGrafter"/>
</dbReference>
<dbReference type="GeneID" id="63806849"/>
<dbReference type="InterPro" id="IPR011989">
    <property type="entry name" value="ARM-like"/>
</dbReference>
<keyword evidence="5 10" id="KW-0132">Cell division</keyword>
<dbReference type="Gene3D" id="1.25.10.10">
    <property type="entry name" value="Leucine-rich Repeat Variant"/>
    <property type="match status" value="2"/>
</dbReference>
<dbReference type="InterPro" id="IPR026971">
    <property type="entry name" value="CND1/NCAPD3"/>
</dbReference>
<dbReference type="SUPFAM" id="SSF48371">
    <property type="entry name" value="ARM repeat"/>
    <property type="match status" value="1"/>
</dbReference>
<keyword evidence="6 10" id="KW-0498">Mitosis</keyword>
<evidence type="ECO:0000256" key="3">
    <source>
        <dbReference type="ARBA" id="ARBA00009606"/>
    </source>
</evidence>
<dbReference type="InterPro" id="IPR007673">
    <property type="entry name" value="Condensin_cplx_su1"/>
</dbReference>
<keyword evidence="15" id="KW-1185">Reference proteome</keyword>
<dbReference type="GO" id="GO:0042393">
    <property type="term" value="F:histone binding"/>
    <property type="evidence" value="ECO:0007669"/>
    <property type="project" value="TreeGrafter"/>
</dbReference>
<feature type="compositionally biased region" description="Acidic residues" evidence="11">
    <location>
        <begin position="1243"/>
        <end position="1253"/>
    </location>
</feature>
<dbReference type="RefSeq" id="XP_040745698.1">
    <property type="nucleotide sequence ID" value="XM_040890201.1"/>
</dbReference>
<dbReference type="Pfam" id="PF20168">
    <property type="entry name" value="PDS5"/>
    <property type="match status" value="1"/>
</dbReference>
<dbReference type="GO" id="GO:0051301">
    <property type="term" value="P:cell division"/>
    <property type="evidence" value="ECO:0007669"/>
    <property type="project" value="UniProtKB-KW"/>
</dbReference>
<feature type="region of interest" description="Disordered" evidence="11">
    <location>
        <begin position="458"/>
        <end position="507"/>
    </location>
</feature>
<dbReference type="OrthoDB" id="436262at2759"/>
<organism evidence="14 15">
    <name type="scientific">Linderina pennispora</name>
    <dbReference type="NCBI Taxonomy" id="61395"/>
    <lineage>
        <taxon>Eukaryota</taxon>
        <taxon>Fungi</taxon>
        <taxon>Fungi incertae sedis</taxon>
        <taxon>Zoopagomycota</taxon>
        <taxon>Kickxellomycotina</taxon>
        <taxon>Kickxellomycetes</taxon>
        <taxon>Kickxellales</taxon>
        <taxon>Kickxellaceae</taxon>
        <taxon>Linderina</taxon>
    </lineage>
</organism>
<keyword evidence="4" id="KW-0158">Chromosome</keyword>
<dbReference type="Pfam" id="PF12922">
    <property type="entry name" value="Cnd1_N"/>
    <property type="match status" value="1"/>
</dbReference>
<dbReference type="GO" id="GO:0005634">
    <property type="term" value="C:nucleus"/>
    <property type="evidence" value="ECO:0007669"/>
    <property type="project" value="UniProtKB-SubCell"/>
</dbReference>
<keyword evidence="8" id="KW-0539">Nucleus</keyword>
<dbReference type="InterPro" id="IPR016024">
    <property type="entry name" value="ARM-type_fold"/>
</dbReference>
<dbReference type="PANTHER" id="PTHR14222">
    <property type="entry name" value="CONDENSIN"/>
    <property type="match status" value="1"/>
</dbReference>
<feature type="region of interest" description="Disordered" evidence="11">
    <location>
        <begin position="1215"/>
        <end position="1253"/>
    </location>
</feature>
<comment type="similarity">
    <text evidence="3 10">Belongs to the CND1 (condensin subunit 1) family.</text>
</comment>
<dbReference type="PANTHER" id="PTHR14222:SF2">
    <property type="entry name" value="CONDENSIN COMPLEX SUBUNIT 1"/>
    <property type="match status" value="1"/>
</dbReference>
<dbReference type="EMBL" id="MCFD01000003">
    <property type="protein sequence ID" value="ORX72274.1"/>
    <property type="molecule type" value="Genomic_DNA"/>
</dbReference>
<feature type="compositionally biased region" description="Acidic residues" evidence="11">
    <location>
        <begin position="470"/>
        <end position="488"/>
    </location>
</feature>
<evidence type="ECO:0000256" key="5">
    <source>
        <dbReference type="ARBA" id="ARBA00022618"/>
    </source>
</evidence>
<protein>
    <recommendedName>
        <fullName evidence="10">Condensin complex subunit 1</fullName>
    </recommendedName>
</protein>
<dbReference type="GO" id="GO:0007076">
    <property type="term" value="P:mitotic chromosome condensation"/>
    <property type="evidence" value="ECO:0007669"/>
    <property type="project" value="InterPro"/>
</dbReference>
<dbReference type="InterPro" id="IPR024324">
    <property type="entry name" value="Condensin_cplx_su1_N"/>
</dbReference>
<dbReference type="Pfam" id="PF12717">
    <property type="entry name" value="Cnd1"/>
    <property type="match status" value="1"/>
</dbReference>
<evidence type="ECO:0000259" key="13">
    <source>
        <dbReference type="Pfam" id="PF12922"/>
    </source>
</evidence>
<accession>A0A1Y1WGL3</accession>
<evidence type="ECO:0000256" key="9">
    <source>
        <dbReference type="ARBA" id="ARBA00023306"/>
    </source>
</evidence>
<feature type="compositionally biased region" description="Basic and acidic residues" evidence="11">
    <location>
        <begin position="872"/>
        <end position="890"/>
    </location>
</feature>
<dbReference type="GO" id="GO:0010032">
    <property type="term" value="P:meiotic chromosome condensation"/>
    <property type="evidence" value="ECO:0007669"/>
    <property type="project" value="TreeGrafter"/>
</dbReference>